<evidence type="ECO:0000256" key="1">
    <source>
        <dbReference type="SAM" id="MobiDB-lite"/>
    </source>
</evidence>
<dbReference type="AlphaFoldDB" id="A0A4U0WSU8"/>
<protein>
    <submittedName>
        <fullName evidence="2">Uncharacterized protein</fullName>
    </submittedName>
</protein>
<evidence type="ECO:0000313" key="2">
    <source>
        <dbReference type="EMBL" id="TKA66251.1"/>
    </source>
</evidence>
<feature type="region of interest" description="Disordered" evidence="1">
    <location>
        <begin position="28"/>
        <end position="58"/>
    </location>
</feature>
<name>A0A4U0WSU8_9PEZI</name>
<dbReference type="EMBL" id="NAJQ01000661">
    <property type="protein sequence ID" value="TKA66251.1"/>
    <property type="molecule type" value="Genomic_DNA"/>
</dbReference>
<dbReference type="Proteomes" id="UP000309340">
    <property type="component" value="Unassembled WGS sequence"/>
</dbReference>
<evidence type="ECO:0000313" key="3">
    <source>
        <dbReference type="Proteomes" id="UP000309340"/>
    </source>
</evidence>
<sequence>MAPPPTPAEEAKRYYQYVGHRFKNLYNTLLPPATTNDDDDDDPSSSTTHQMQDTDIVHDDVDSEDEGWAAIAREAGEAPQDNDQETVRLAAQGGPLRDTAVEFSDAALDVAATAARITGKFLKMQIYSLVSGTGWLSNCDTIDELTRRLRAKYPMLKLAGSAMKELQVSFVRGRQGAAEQRQRERTRALVREARGRGEEETAPVPVPRWGGDCEDFGALEEVPLLGDEVMEGSAELGRAEWERADVV</sequence>
<accession>A0A4U0WSU8</accession>
<reference evidence="2 3" key="1">
    <citation type="submission" date="2017-03" db="EMBL/GenBank/DDBJ databases">
        <title>Genomes of endolithic fungi from Antarctica.</title>
        <authorList>
            <person name="Coleine C."/>
            <person name="Masonjones S."/>
            <person name="Stajich J.E."/>
        </authorList>
    </citation>
    <scope>NUCLEOTIDE SEQUENCE [LARGE SCALE GENOMIC DNA]</scope>
    <source>
        <strain evidence="2 3">CCFEE 5184</strain>
    </source>
</reference>
<proteinExistence type="predicted"/>
<comment type="caution">
    <text evidence="2">The sequence shown here is derived from an EMBL/GenBank/DDBJ whole genome shotgun (WGS) entry which is preliminary data.</text>
</comment>
<organism evidence="2 3">
    <name type="scientific">Friedmanniomyces simplex</name>
    <dbReference type="NCBI Taxonomy" id="329884"/>
    <lineage>
        <taxon>Eukaryota</taxon>
        <taxon>Fungi</taxon>
        <taxon>Dikarya</taxon>
        <taxon>Ascomycota</taxon>
        <taxon>Pezizomycotina</taxon>
        <taxon>Dothideomycetes</taxon>
        <taxon>Dothideomycetidae</taxon>
        <taxon>Mycosphaerellales</taxon>
        <taxon>Teratosphaeriaceae</taxon>
        <taxon>Friedmanniomyces</taxon>
    </lineage>
</organism>
<keyword evidence="3" id="KW-1185">Reference proteome</keyword>
<gene>
    <name evidence="2" type="ORF">B0A55_09593</name>
</gene>